<feature type="coiled-coil region" evidence="1">
    <location>
        <begin position="57"/>
        <end position="105"/>
    </location>
</feature>
<organism evidence="3 4">
    <name type="scientific">Methylobacillus methanolivorans</name>
    <dbReference type="NCBI Taxonomy" id="1848927"/>
    <lineage>
        <taxon>Bacteria</taxon>
        <taxon>Pseudomonadati</taxon>
        <taxon>Pseudomonadota</taxon>
        <taxon>Betaproteobacteria</taxon>
        <taxon>Nitrosomonadales</taxon>
        <taxon>Methylophilaceae</taxon>
        <taxon>Methylobacillus</taxon>
    </lineage>
</organism>
<evidence type="ECO:0000256" key="1">
    <source>
        <dbReference type="SAM" id="Coils"/>
    </source>
</evidence>
<protein>
    <submittedName>
        <fullName evidence="3">Uncharacterized protein</fullName>
    </submittedName>
</protein>
<sequence>MAAPWLTVLKVVPWIEVIRKAPEIADGARKFWHAVSGKQEYQQPKAYDVPYSELDNVNDREARIQSLEMQLAKLQTQMVESSKLLKTLADQHEQLVANLEDSRRRVGRLSRMTMVLVVALLAVAAWIWHLPPQM</sequence>
<feature type="transmembrane region" description="Helical" evidence="2">
    <location>
        <begin position="112"/>
        <end position="129"/>
    </location>
</feature>
<dbReference type="EMBL" id="JBIWXY010000001">
    <property type="protein sequence ID" value="MFJ5444801.1"/>
    <property type="molecule type" value="Genomic_DNA"/>
</dbReference>
<reference evidence="3 4" key="1">
    <citation type="submission" date="2024-11" db="EMBL/GenBank/DDBJ databases">
        <authorList>
            <person name="Kaparullina E.N."/>
            <person name="Delegan Y.A."/>
            <person name="Doronina N.V."/>
        </authorList>
    </citation>
    <scope>NUCLEOTIDE SEQUENCE [LARGE SCALE GENOMIC DNA]</scope>
    <source>
        <strain evidence="3 4">7sh_L</strain>
    </source>
</reference>
<evidence type="ECO:0000313" key="4">
    <source>
        <dbReference type="Proteomes" id="UP001617669"/>
    </source>
</evidence>
<keyword evidence="4" id="KW-1185">Reference proteome</keyword>
<keyword evidence="1" id="KW-0175">Coiled coil</keyword>
<proteinExistence type="predicted"/>
<dbReference type="Proteomes" id="UP001617669">
    <property type="component" value="Unassembled WGS sequence"/>
</dbReference>
<keyword evidence="2" id="KW-1133">Transmembrane helix</keyword>
<dbReference type="RefSeq" id="WP_400878114.1">
    <property type="nucleotide sequence ID" value="NZ_JBIWXY010000001.1"/>
</dbReference>
<keyword evidence="2" id="KW-0812">Transmembrane</keyword>
<accession>A0ABW8GHE8</accession>
<keyword evidence="2" id="KW-0472">Membrane</keyword>
<name>A0ABW8GHE8_9PROT</name>
<evidence type="ECO:0000313" key="3">
    <source>
        <dbReference type="EMBL" id="MFJ5444801.1"/>
    </source>
</evidence>
<evidence type="ECO:0000256" key="2">
    <source>
        <dbReference type="SAM" id="Phobius"/>
    </source>
</evidence>
<comment type="caution">
    <text evidence="3">The sequence shown here is derived from an EMBL/GenBank/DDBJ whole genome shotgun (WGS) entry which is preliminary data.</text>
</comment>
<gene>
    <name evidence="3" type="ORF">ACIKP9_01015</name>
</gene>